<accession>A0A1W6YL44</accession>
<dbReference type="InterPro" id="IPR005265">
    <property type="entry name" value="HemJ-like"/>
</dbReference>
<evidence type="ECO:0000256" key="12">
    <source>
        <dbReference type="ARBA" id="ARBA00023136"/>
    </source>
</evidence>
<feature type="transmembrane region" description="Helical" evidence="15">
    <location>
        <begin position="79"/>
        <end position="101"/>
    </location>
</feature>
<evidence type="ECO:0000256" key="8">
    <source>
        <dbReference type="ARBA" id="ARBA00022723"/>
    </source>
</evidence>
<dbReference type="GO" id="GO:0046872">
    <property type="term" value="F:metal ion binding"/>
    <property type="evidence" value="ECO:0007669"/>
    <property type="project" value="UniProtKB-UniRule"/>
</dbReference>
<dbReference type="EMBL" id="CP021108">
    <property type="protein sequence ID" value="ARP81263.1"/>
    <property type="molecule type" value="Genomic_DNA"/>
</dbReference>
<dbReference type="PANTHER" id="PTHR40255">
    <property type="entry name" value="UPF0093 MEMBRANE PROTEIN SLR1790"/>
    <property type="match status" value="1"/>
</dbReference>
<organism evidence="16 17">
    <name type="scientific">Bordetella genomosp. 8</name>
    <dbReference type="NCBI Taxonomy" id="1416806"/>
    <lineage>
        <taxon>Bacteria</taxon>
        <taxon>Pseudomonadati</taxon>
        <taxon>Pseudomonadota</taxon>
        <taxon>Betaproteobacteria</taxon>
        <taxon>Burkholderiales</taxon>
        <taxon>Alcaligenaceae</taxon>
        <taxon>Bordetella</taxon>
    </lineage>
</organism>
<comment type="function">
    <text evidence="14">Catalyzes the oxidation of protoporphyrinogen IX to protoporphyrin IX.</text>
</comment>
<evidence type="ECO:0000256" key="5">
    <source>
        <dbReference type="ARBA" id="ARBA00022475"/>
    </source>
</evidence>
<comment type="catalytic activity">
    <reaction evidence="13 14">
        <text>protoporphyrinogen IX + 3 A = protoporphyrin IX + 3 AH2</text>
        <dbReference type="Rhea" id="RHEA:62000"/>
        <dbReference type="ChEBI" id="CHEBI:13193"/>
        <dbReference type="ChEBI" id="CHEBI:17499"/>
        <dbReference type="ChEBI" id="CHEBI:57306"/>
        <dbReference type="ChEBI" id="CHEBI:57307"/>
    </reaction>
</comment>
<keyword evidence="12 14" id="KW-0472">Membrane</keyword>
<evidence type="ECO:0000256" key="10">
    <source>
        <dbReference type="ARBA" id="ARBA00023002"/>
    </source>
</evidence>
<evidence type="ECO:0000256" key="7">
    <source>
        <dbReference type="ARBA" id="ARBA00022692"/>
    </source>
</evidence>
<dbReference type="UniPathway" id="UPA00251">
    <property type="reaction ID" value="UER00324"/>
</dbReference>
<keyword evidence="17" id="KW-1185">Reference proteome</keyword>
<evidence type="ECO:0000256" key="4">
    <source>
        <dbReference type="ARBA" id="ARBA00017504"/>
    </source>
</evidence>
<keyword evidence="9 15" id="KW-1133">Transmembrane helix</keyword>
<name>A0A1W6YL44_9BORD</name>
<keyword evidence="10" id="KW-0560">Oxidoreductase</keyword>
<dbReference type="GO" id="GO:0006782">
    <property type="term" value="P:protoporphyrinogen IX biosynthetic process"/>
    <property type="evidence" value="ECO:0007669"/>
    <property type="project" value="UniProtKB-UniRule"/>
</dbReference>
<dbReference type="GO" id="GO:0005886">
    <property type="term" value="C:plasma membrane"/>
    <property type="evidence" value="ECO:0007669"/>
    <property type="project" value="UniProtKB-SubCell"/>
</dbReference>
<keyword evidence="5 14" id="KW-1003">Cell membrane</keyword>
<evidence type="ECO:0000256" key="2">
    <source>
        <dbReference type="ARBA" id="ARBA00005073"/>
    </source>
</evidence>
<keyword evidence="8 14" id="KW-0479">Metal-binding</keyword>
<evidence type="ECO:0000256" key="3">
    <source>
        <dbReference type="ARBA" id="ARBA00006501"/>
    </source>
</evidence>
<dbReference type="AlphaFoldDB" id="A0A1W6YL44"/>
<evidence type="ECO:0000256" key="6">
    <source>
        <dbReference type="ARBA" id="ARBA00022617"/>
    </source>
</evidence>
<comment type="cofactor">
    <cofactor evidence="14">
        <name>heme b</name>
        <dbReference type="ChEBI" id="CHEBI:60344"/>
    </cofactor>
    <text evidence="14">Binds 1 heme b (iron(II)-protoporphyrin IX) group per subunit.</text>
</comment>
<evidence type="ECO:0000256" key="1">
    <source>
        <dbReference type="ARBA" id="ARBA00004651"/>
    </source>
</evidence>
<dbReference type="EC" id="1.3.99.-" evidence="14"/>
<evidence type="ECO:0000313" key="16">
    <source>
        <dbReference type="EMBL" id="ARP81263.1"/>
    </source>
</evidence>
<dbReference type="Pfam" id="PF03653">
    <property type="entry name" value="UPF0093"/>
    <property type="match status" value="1"/>
</dbReference>
<evidence type="ECO:0000313" key="17">
    <source>
        <dbReference type="Proteomes" id="UP000194151"/>
    </source>
</evidence>
<comment type="pathway">
    <text evidence="2 14">Porphyrin-containing compound metabolism; protoporphyrin-IX biosynthesis; protoporphyrin-IX from protoporphyrinogen-IX: step 1/1.</text>
</comment>
<keyword evidence="7 15" id="KW-0812">Transmembrane</keyword>
<comment type="subcellular location">
    <subcellularLocation>
        <location evidence="1">Cell membrane</location>
        <topology evidence="1">Multi-pass membrane protein</topology>
    </subcellularLocation>
</comment>
<feature type="transmembrane region" description="Helical" evidence="15">
    <location>
        <begin position="55"/>
        <end position="73"/>
    </location>
</feature>
<gene>
    <name evidence="16" type="ORF">CAL12_10700</name>
</gene>
<dbReference type="KEGG" id="bgv:CAL12_10700"/>
<keyword evidence="6 14" id="KW-0349">Heme</keyword>
<dbReference type="RefSeq" id="WP_086064459.1">
    <property type="nucleotide sequence ID" value="NZ_CP021108.1"/>
</dbReference>
<keyword evidence="11 14" id="KW-0408">Iron</keyword>
<dbReference type="OrthoDB" id="194724at2"/>
<evidence type="ECO:0000256" key="9">
    <source>
        <dbReference type="ARBA" id="ARBA00022989"/>
    </source>
</evidence>
<protein>
    <recommendedName>
        <fullName evidence="4 14">Protoporphyrinogen IX oxidase</fullName>
        <ecNumber evidence="14">1.3.99.-</ecNumber>
    </recommendedName>
</protein>
<sequence>MSLVTLYPWIKALHVAAALVFVAGVLATSAFLRFNKGEAQQVAANAAAFRRWDRGVTIPAMFLVWALGIELAMTGRWTGAGWLVVKACLVVVLSAVHGAQVGKLRRMSQGADAGVAAAAGGAGVAGAPWLVLAAVTVIAILVVVKPF</sequence>
<evidence type="ECO:0000256" key="14">
    <source>
        <dbReference type="PIRNR" id="PIRNR004638"/>
    </source>
</evidence>
<evidence type="ECO:0000256" key="11">
    <source>
        <dbReference type="ARBA" id="ARBA00023004"/>
    </source>
</evidence>
<dbReference type="Proteomes" id="UP000194151">
    <property type="component" value="Chromosome"/>
</dbReference>
<comment type="similarity">
    <text evidence="3 14">Belongs to the HemJ family.</text>
</comment>
<dbReference type="GO" id="GO:0070818">
    <property type="term" value="F:protoporphyrinogen oxidase activity"/>
    <property type="evidence" value="ECO:0007669"/>
    <property type="project" value="UniProtKB-UniRule"/>
</dbReference>
<evidence type="ECO:0000256" key="15">
    <source>
        <dbReference type="SAM" id="Phobius"/>
    </source>
</evidence>
<feature type="transmembrane region" description="Helical" evidence="15">
    <location>
        <begin position="12"/>
        <end position="34"/>
    </location>
</feature>
<evidence type="ECO:0000256" key="13">
    <source>
        <dbReference type="ARBA" id="ARBA00048390"/>
    </source>
</evidence>
<dbReference type="PIRSF" id="PIRSF004638">
    <property type="entry name" value="UCP004638"/>
    <property type="match status" value="1"/>
</dbReference>
<reference evidence="16 17" key="1">
    <citation type="submission" date="2017-05" db="EMBL/GenBank/DDBJ databases">
        <title>Complete and WGS of Bordetella genogroups.</title>
        <authorList>
            <person name="Spilker T."/>
            <person name="LiPuma J."/>
        </authorList>
    </citation>
    <scope>NUCLEOTIDE SEQUENCE [LARGE SCALE GENOMIC DNA]</scope>
    <source>
        <strain evidence="16 17">AU19157</strain>
    </source>
</reference>
<proteinExistence type="inferred from homology"/>
<dbReference type="STRING" id="1416806.CAL12_10700"/>
<feature type="transmembrane region" description="Helical" evidence="15">
    <location>
        <begin position="113"/>
        <end position="144"/>
    </location>
</feature>
<dbReference type="PANTHER" id="PTHR40255:SF1">
    <property type="entry name" value="PROTOPORPHYRINOGEN IX OXIDASE"/>
    <property type="match status" value="1"/>
</dbReference>